<evidence type="ECO:0000313" key="2">
    <source>
        <dbReference type="Proteomes" id="UP000217265"/>
    </source>
</evidence>
<evidence type="ECO:0000313" key="1">
    <source>
        <dbReference type="EMBL" id="ATC64529.1"/>
    </source>
</evidence>
<reference evidence="1 2" key="1">
    <citation type="submission" date="2017-09" db="EMBL/GenBank/DDBJ databases">
        <title>Complete genome sequence of Verrucomicrobial strain HZ-65, isolated from freshwater.</title>
        <authorList>
            <person name="Choi A."/>
        </authorList>
    </citation>
    <scope>NUCLEOTIDE SEQUENCE [LARGE SCALE GENOMIC DNA]</scope>
    <source>
        <strain evidence="1 2">HZ-65</strain>
    </source>
</reference>
<dbReference type="Proteomes" id="UP000217265">
    <property type="component" value="Chromosome"/>
</dbReference>
<dbReference type="RefSeq" id="WP_096056160.1">
    <property type="nucleotide sequence ID" value="NZ_CP023344.1"/>
</dbReference>
<dbReference type="KEGG" id="vbh:CMV30_11510"/>
<dbReference type="OrthoDB" id="6706661at2"/>
<keyword evidence="2" id="KW-1185">Reference proteome</keyword>
<dbReference type="EMBL" id="CP023344">
    <property type="protein sequence ID" value="ATC64529.1"/>
    <property type="molecule type" value="Genomic_DNA"/>
</dbReference>
<protein>
    <submittedName>
        <fullName evidence="1">Uncharacterized protein</fullName>
    </submittedName>
</protein>
<gene>
    <name evidence="1" type="ORF">CMV30_11510</name>
</gene>
<dbReference type="AlphaFoldDB" id="A0A290Q7A2"/>
<organism evidence="1 2">
    <name type="scientific">Nibricoccus aquaticus</name>
    <dbReference type="NCBI Taxonomy" id="2576891"/>
    <lineage>
        <taxon>Bacteria</taxon>
        <taxon>Pseudomonadati</taxon>
        <taxon>Verrucomicrobiota</taxon>
        <taxon>Opitutia</taxon>
        <taxon>Opitutales</taxon>
        <taxon>Opitutaceae</taxon>
        <taxon>Nibricoccus</taxon>
    </lineage>
</organism>
<proteinExistence type="predicted"/>
<accession>A0A290Q7A2</accession>
<sequence>MKKRIVLVLLVAAAWFFFIRDTPARWKGIPAPRQPVQSSAGLPAAFRNGEYTIKPLAKYQITAVVLRGERYRFAPLSDLCPLDLALGWGPMSTAYAINGLKITQHGRFYFYSWKNEAPLEPEQIAQNSANTHCLPADAKIRSQLLAVKRHELVTLEGYLVEASTPDGGTWRSSLTRDDTEGGACEILWVTSVSRKKL</sequence>
<name>A0A290Q7A2_9BACT</name>